<reference evidence="4 5" key="1">
    <citation type="submission" date="2018-01" db="EMBL/GenBank/DDBJ databases">
        <title>Draft genome sequence of Sphaerisporangium sp. 7K107.</title>
        <authorList>
            <person name="Sahin N."/>
            <person name="Saygin H."/>
            <person name="Ay H."/>
        </authorList>
    </citation>
    <scope>NUCLEOTIDE SEQUENCE [LARGE SCALE GENOMIC DNA]</scope>
    <source>
        <strain evidence="4 5">7K107</strain>
    </source>
</reference>
<dbReference type="GO" id="GO:0097367">
    <property type="term" value="F:carbohydrate derivative binding"/>
    <property type="evidence" value="ECO:0007669"/>
    <property type="project" value="InterPro"/>
</dbReference>
<dbReference type="GO" id="GO:0004347">
    <property type="term" value="F:glucose-6-phosphate isomerase activity"/>
    <property type="evidence" value="ECO:0007669"/>
    <property type="project" value="InterPro"/>
</dbReference>
<gene>
    <name evidence="4" type="ORF">C1I98_29120</name>
</gene>
<comment type="similarity">
    <text evidence="1">Belongs to the PGI/PMI family.</text>
</comment>
<dbReference type="GO" id="GO:0005975">
    <property type="term" value="P:carbohydrate metabolic process"/>
    <property type="evidence" value="ECO:0007669"/>
    <property type="project" value="InterPro"/>
</dbReference>
<dbReference type="Gene3D" id="3.40.50.10490">
    <property type="entry name" value="Glucose-6-phosphate isomerase like protein, domain 1"/>
    <property type="match status" value="2"/>
</dbReference>
<dbReference type="Proteomes" id="UP000248544">
    <property type="component" value="Unassembled WGS sequence"/>
</dbReference>
<keyword evidence="2 4" id="KW-0413">Isomerase</keyword>
<dbReference type="EMBL" id="POUA01000303">
    <property type="protein sequence ID" value="PZG32952.1"/>
    <property type="molecule type" value="Genomic_DNA"/>
</dbReference>
<dbReference type="GO" id="GO:0004476">
    <property type="term" value="F:mannose-6-phosphate isomerase activity"/>
    <property type="evidence" value="ECO:0007669"/>
    <property type="project" value="InterPro"/>
</dbReference>
<feature type="domain" description="SIS" evidence="3">
    <location>
        <begin position="45"/>
        <end position="196"/>
    </location>
</feature>
<dbReference type="SUPFAM" id="SSF53697">
    <property type="entry name" value="SIS domain"/>
    <property type="match status" value="1"/>
</dbReference>
<evidence type="ECO:0000313" key="4">
    <source>
        <dbReference type="EMBL" id="PZG32952.1"/>
    </source>
</evidence>
<sequence>MRWDADRLDDQGYLVEADPGGMLPVLASAAAQVRIAGRAVAGAGIDGGLAADGRPRAVVVAGVGTAALAGDLLSAVCGPGSPVPFVTVRSFRLPGWVGTADLVIAVSFSGDTEETLALAREAVRRGCRLLAVGRAESPLQAVARQAGAPFVPVEAAGPARAGLWAMLVPLICAAAAITLTSADDALLETVAERLEETAHRCRPASESFINPGKSLAMELAETVPMVWGSSPLTAVAAHRLAARLGQDAAYPALHGEIPDVCHDQAGALDGPLAARDIFADEGARTLRLVVLRDTDEHPSVARRRELCLRLAQDRGVPVTELKAEGGHPLERIATLVGLLDYGSVYLALGYGIDPSPVPVVGELEMRLSE</sequence>
<dbReference type="PROSITE" id="PS51464">
    <property type="entry name" value="SIS"/>
    <property type="match status" value="1"/>
</dbReference>
<dbReference type="GO" id="GO:1901135">
    <property type="term" value="P:carbohydrate derivative metabolic process"/>
    <property type="evidence" value="ECO:0007669"/>
    <property type="project" value="InterPro"/>
</dbReference>
<dbReference type="CDD" id="cd05637">
    <property type="entry name" value="SIS_PGI_PMI_2"/>
    <property type="match status" value="1"/>
</dbReference>
<name>A0A2W2FAU2_9ACTN</name>
<dbReference type="AlphaFoldDB" id="A0A2W2FAU2"/>
<comment type="caution">
    <text evidence="4">The sequence shown here is derived from an EMBL/GenBank/DDBJ whole genome shotgun (WGS) entry which is preliminary data.</text>
</comment>
<dbReference type="InterPro" id="IPR019490">
    <property type="entry name" value="Glu6P/Mann6P_isomerase_C"/>
</dbReference>
<organism evidence="4 5">
    <name type="scientific">Spongiactinospora gelatinilytica</name>
    <dbReference type="NCBI Taxonomy" id="2666298"/>
    <lineage>
        <taxon>Bacteria</taxon>
        <taxon>Bacillati</taxon>
        <taxon>Actinomycetota</taxon>
        <taxon>Actinomycetes</taxon>
        <taxon>Streptosporangiales</taxon>
        <taxon>Streptosporangiaceae</taxon>
        <taxon>Spongiactinospora</taxon>
    </lineage>
</organism>
<evidence type="ECO:0000256" key="1">
    <source>
        <dbReference type="ARBA" id="ARBA00010523"/>
    </source>
</evidence>
<evidence type="ECO:0000259" key="3">
    <source>
        <dbReference type="PROSITE" id="PS51464"/>
    </source>
</evidence>
<accession>A0A2W2FAU2</accession>
<keyword evidence="5" id="KW-1185">Reference proteome</keyword>
<dbReference type="Pfam" id="PF10432">
    <property type="entry name" value="bact-PGI_C"/>
    <property type="match status" value="1"/>
</dbReference>
<evidence type="ECO:0000256" key="2">
    <source>
        <dbReference type="ARBA" id="ARBA00023235"/>
    </source>
</evidence>
<protein>
    <submittedName>
        <fullName evidence="4">Mannose-6-phosphate isomerase</fullName>
    </submittedName>
</protein>
<evidence type="ECO:0000313" key="5">
    <source>
        <dbReference type="Proteomes" id="UP000248544"/>
    </source>
</evidence>
<dbReference type="InterPro" id="IPR001347">
    <property type="entry name" value="SIS_dom"/>
</dbReference>
<dbReference type="InterPro" id="IPR046348">
    <property type="entry name" value="SIS_dom_sf"/>
</dbReference>
<proteinExistence type="inferred from homology"/>